<evidence type="ECO:0000313" key="1">
    <source>
        <dbReference type="EMBL" id="QLJ12635.1"/>
    </source>
</evidence>
<proteinExistence type="predicted"/>
<organism evidence="1 2">
    <name type="scientific">Pseudomonas putida</name>
    <name type="common">Arthrobacter siderocapsulatus</name>
    <dbReference type="NCBI Taxonomy" id="303"/>
    <lineage>
        <taxon>Bacteria</taxon>
        <taxon>Pseudomonadati</taxon>
        <taxon>Pseudomonadota</taxon>
        <taxon>Gammaproteobacteria</taxon>
        <taxon>Pseudomonadales</taxon>
        <taxon>Pseudomonadaceae</taxon>
        <taxon>Pseudomonas</taxon>
    </lineage>
</organism>
<dbReference type="AlphaFoldDB" id="A0A7D5ZPE9"/>
<gene>
    <name evidence="1" type="ORF">H0H12_19560</name>
</gene>
<sequence length="208" mass="23742">MVESRLGFVKAALDHLAHAHYNNVTRLARDVASFVSALEDTENGKLPEKYRKSDLKPVSHVTILRNSEYRRLLEAFLSKGLSNEVAEQKPFIDVEELLIRIKSLESQNKILKNKILNGSLEAQDYSEDDRFDAERQLFLALDFVISLVGKMQDKAPGCFYNATPDNDPKEKGPGFWGPYGLVESYEEMQKFEKVSSSLKIWRKNSLLD</sequence>
<dbReference type="Proteomes" id="UP000510934">
    <property type="component" value="Chromosome"/>
</dbReference>
<dbReference type="EMBL" id="CP059052">
    <property type="protein sequence ID" value="QLJ12635.1"/>
    <property type="molecule type" value="Genomic_DNA"/>
</dbReference>
<protein>
    <submittedName>
        <fullName evidence="1">Uncharacterized protein</fullName>
    </submittedName>
</protein>
<dbReference type="RefSeq" id="WP_180688497.1">
    <property type="nucleotide sequence ID" value="NZ_CP059052.1"/>
</dbReference>
<name>A0A7D5ZPE9_PSEPU</name>
<reference evidence="1 2" key="1">
    <citation type="journal article" date="2009" name="Mikrobiologiia">
        <title>[Phenanthren biodegradation and interaction of Pseudomonas putida BS3701 and Burkholderia sp.BS3702 in plant rhizosphere].</title>
        <authorList>
            <person name="Ovchinnikova A.A."/>
            <person name="Vetrova A.A."/>
            <person name="Filonov A.E."/>
            <person name="Boronin A.M."/>
        </authorList>
    </citation>
    <scope>NUCLEOTIDE SEQUENCE [LARGE SCALE GENOMIC DNA]</scope>
    <source>
        <strain evidence="1 2">BS3701</strain>
    </source>
</reference>
<accession>A0A7D5ZPE9</accession>
<evidence type="ECO:0000313" key="2">
    <source>
        <dbReference type="Proteomes" id="UP000510934"/>
    </source>
</evidence>